<gene>
    <name evidence="2" type="ORF">F8154_00130</name>
</gene>
<proteinExistence type="predicted"/>
<dbReference type="EMBL" id="WBZC01000001">
    <property type="protein sequence ID" value="KAB3540964.1"/>
    <property type="molecule type" value="Genomic_DNA"/>
</dbReference>
<dbReference type="OrthoDB" id="9779340at2"/>
<dbReference type="AlphaFoldDB" id="A0A6I0FXP2"/>
<dbReference type="Gene3D" id="3.10.350.10">
    <property type="entry name" value="LysM domain"/>
    <property type="match status" value="1"/>
</dbReference>
<dbReference type="Proteomes" id="UP000432715">
    <property type="component" value="Unassembled WGS sequence"/>
</dbReference>
<dbReference type="RefSeq" id="WP_151859552.1">
    <property type="nucleotide sequence ID" value="NZ_WBZC01000001.1"/>
</dbReference>
<dbReference type="InterPro" id="IPR024300">
    <property type="entry name" value="SipL_SPOCS_dom"/>
</dbReference>
<dbReference type="Pfam" id="PF01476">
    <property type="entry name" value="LysM"/>
    <property type="match status" value="1"/>
</dbReference>
<evidence type="ECO:0000259" key="1">
    <source>
        <dbReference type="PROSITE" id="PS51782"/>
    </source>
</evidence>
<dbReference type="InterPro" id="IPR036779">
    <property type="entry name" value="LysM_dom_sf"/>
</dbReference>
<dbReference type="Pfam" id="PF12673">
    <property type="entry name" value="SipL"/>
    <property type="match status" value="3"/>
</dbReference>
<evidence type="ECO:0000313" key="3">
    <source>
        <dbReference type="Proteomes" id="UP000432715"/>
    </source>
</evidence>
<dbReference type="PROSITE" id="PS51782">
    <property type="entry name" value="LYSM"/>
    <property type="match status" value="1"/>
</dbReference>
<dbReference type="CDD" id="cd00118">
    <property type="entry name" value="LysM"/>
    <property type="match status" value="1"/>
</dbReference>
<comment type="caution">
    <text evidence="2">The sequence shown here is derived from an EMBL/GenBank/DDBJ whole genome shotgun (WGS) entry which is preliminary data.</text>
</comment>
<organism evidence="2 3">
    <name type="scientific">Alkaliphilus pronyensis</name>
    <dbReference type="NCBI Taxonomy" id="1482732"/>
    <lineage>
        <taxon>Bacteria</taxon>
        <taxon>Bacillati</taxon>
        <taxon>Bacillota</taxon>
        <taxon>Clostridia</taxon>
        <taxon>Peptostreptococcales</taxon>
        <taxon>Natronincolaceae</taxon>
        <taxon>Alkaliphilus</taxon>
    </lineage>
</organism>
<evidence type="ECO:0000313" key="2">
    <source>
        <dbReference type="EMBL" id="KAB3540964.1"/>
    </source>
</evidence>
<dbReference type="SUPFAM" id="SSF54106">
    <property type="entry name" value="LysM domain"/>
    <property type="match status" value="1"/>
</dbReference>
<sequence>MPVELLKESLTTDQVIGHDTAQAIIEGDILVPDIKPDITRIISVDGVIQVSKVEATDGKILVDGNIKFKILYVAEKGEEPLYSIDSSTGFKQTIAMEGITAKAIPDVEADIEHIDFSVNNERKIGVKVVINLMATAKVKIQREITNDISGINDIQVLRDTIRFSEIKGDYSSEALVKDTYEMAEDMPEIKEIIKWNAAAIEREAKVTEGKVIVGGTVKVELLYTTHDDNLSLNIFRQEIPFTHFVEMPDANPDMKYKLKFDVPELYTEIKENLQGEAKIIEIEAITRIGAKVIDTSKIDIVVDAFSPSKKLKINKETVEFKENIGMNRSHLMLRETIDLPGSHPEIAKLFSVVSKPVLTDYQLTEDKTVIEGIMEVTVIYLSDGGSQPIYSFMQEIPFRHYVDIEGLKEDMEAKVELFIEELTYEQVNGQQVDIKVNVGATCEGYLTKKVAVVKEAIEENEDVDTTHRPSVTVYFMQPKDTLWEVAKKYNTTVKQIMETNEIQDASALKPGDYILIEKLHNFKF</sequence>
<keyword evidence="3" id="KW-1185">Reference proteome</keyword>
<accession>A0A6I0FXP2</accession>
<reference evidence="2 3" key="1">
    <citation type="submission" date="2019-10" db="EMBL/GenBank/DDBJ databases">
        <title>Alkaliphilus serpentinus sp. nov. and Alkaliphilus pronyensis sp. nov., two novel anaerobic alkaliphilic species isolated from the serpentinized-hosted hydrothermal field of the Prony Bay (New Caledonia).</title>
        <authorList>
            <person name="Postec A."/>
        </authorList>
    </citation>
    <scope>NUCLEOTIDE SEQUENCE [LARGE SCALE GENOMIC DNA]</scope>
    <source>
        <strain evidence="2 3">LacV</strain>
    </source>
</reference>
<name>A0A6I0FXP2_9FIRM</name>
<dbReference type="InterPro" id="IPR018392">
    <property type="entry name" value="LysM"/>
</dbReference>
<protein>
    <submittedName>
        <fullName evidence="2">DUF3794 domain-containing protein</fullName>
    </submittedName>
</protein>
<dbReference type="SMART" id="SM00257">
    <property type="entry name" value="LysM"/>
    <property type="match status" value="1"/>
</dbReference>
<feature type="domain" description="LysM" evidence="1">
    <location>
        <begin position="472"/>
        <end position="516"/>
    </location>
</feature>